<evidence type="ECO:0000256" key="2">
    <source>
        <dbReference type="ARBA" id="ARBA00023002"/>
    </source>
</evidence>
<keyword evidence="2" id="KW-0560">Oxidoreductase</keyword>
<dbReference type="AlphaFoldDB" id="A0A1N6SEC2"/>
<dbReference type="Gene3D" id="3.40.50.720">
    <property type="entry name" value="NAD(P)-binding Rossmann-like Domain"/>
    <property type="match status" value="1"/>
</dbReference>
<evidence type="ECO:0000256" key="1">
    <source>
        <dbReference type="ARBA" id="ARBA00006484"/>
    </source>
</evidence>
<dbReference type="PANTHER" id="PTHR44196">
    <property type="entry name" value="DEHYDROGENASE/REDUCTASE SDR FAMILY MEMBER 7B"/>
    <property type="match status" value="1"/>
</dbReference>
<dbReference type="InterPro" id="IPR002347">
    <property type="entry name" value="SDR_fam"/>
</dbReference>
<dbReference type="GO" id="GO:0016020">
    <property type="term" value="C:membrane"/>
    <property type="evidence" value="ECO:0007669"/>
    <property type="project" value="TreeGrafter"/>
</dbReference>
<dbReference type="Pfam" id="PF00106">
    <property type="entry name" value="adh_short"/>
    <property type="match status" value="1"/>
</dbReference>
<dbReference type="PRINTS" id="PR00081">
    <property type="entry name" value="GDHRDH"/>
</dbReference>
<evidence type="ECO:0000313" key="4">
    <source>
        <dbReference type="Proteomes" id="UP000186895"/>
    </source>
</evidence>
<dbReference type="Proteomes" id="UP000186895">
    <property type="component" value="Unassembled WGS sequence"/>
</dbReference>
<dbReference type="SUPFAM" id="SSF51735">
    <property type="entry name" value="NAD(P)-binding Rossmann-fold domains"/>
    <property type="match status" value="1"/>
</dbReference>
<dbReference type="GO" id="GO:0016491">
    <property type="term" value="F:oxidoreductase activity"/>
    <property type="evidence" value="ECO:0007669"/>
    <property type="project" value="UniProtKB-KW"/>
</dbReference>
<proteinExistence type="inferred from homology"/>
<dbReference type="PANTHER" id="PTHR44196:SF1">
    <property type="entry name" value="DEHYDROGENASE_REDUCTASE SDR FAMILY MEMBER 7B"/>
    <property type="match status" value="1"/>
</dbReference>
<accession>A0A1N6SEC2</accession>
<dbReference type="InterPro" id="IPR036291">
    <property type="entry name" value="NAD(P)-bd_dom_sf"/>
</dbReference>
<dbReference type="RefSeq" id="WP_076462801.1">
    <property type="nucleotide sequence ID" value="NZ_FTMN01000004.1"/>
</dbReference>
<reference evidence="3 4" key="1">
    <citation type="submission" date="2017-01" db="EMBL/GenBank/DDBJ databases">
        <authorList>
            <person name="Mah S.A."/>
            <person name="Swanson W.J."/>
            <person name="Moy G.W."/>
            <person name="Vacquier V.D."/>
        </authorList>
    </citation>
    <scope>NUCLEOTIDE SEQUENCE [LARGE SCALE GENOMIC DNA]</scope>
    <source>
        <strain evidence="3 4">DSM 7027</strain>
    </source>
</reference>
<dbReference type="STRING" id="49186.SAMN05421647_104211"/>
<dbReference type="eggNOG" id="COG4221">
    <property type="taxonomic scope" value="Bacteria"/>
</dbReference>
<sequence>MSRETLPWRLAWITGAGTGIGRSTALLLSSFGCDVVISGRRQKLLDEVAEQARARGHDGRIWPLAMDVTEPGAYQRALDEIQQEWTLPDLVILNAGNHIPMSLDELNLDNCRALMEINYFAVMAGLETILPRMRERGSGQIACTASLAGYRGLPTAAAYGGSKAALINACEALQVELAGSGVRLQVINPGFVKTPLTDRNPFAMPQLIEPDEAAHALIKGLKSSRFEIRFPRLFAAFMSLLAHLPDRLYFRLVKRGTGF</sequence>
<gene>
    <name evidence="3" type="ORF">SAMN05421647_104211</name>
</gene>
<organism evidence="3 4">
    <name type="scientific">Marinobacterium stanieri</name>
    <dbReference type="NCBI Taxonomy" id="49186"/>
    <lineage>
        <taxon>Bacteria</taxon>
        <taxon>Pseudomonadati</taxon>
        <taxon>Pseudomonadota</taxon>
        <taxon>Gammaproteobacteria</taxon>
        <taxon>Oceanospirillales</taxon>
        <taxon>Oceanospirillaceae</taxon>
        <taxon>Marinobacterium</taxon>
    </lineage>
</organism>
<evidence type="ECO:0000313" key="3">
    <source>
        <dbReference type="EMBL" id="SIQ39347.1"/>
    </source>
</evidence>
<comment type="similarity">
    <text evidence="1">Belongs to the short-chain dehydrogenases/reductases (SDR) family.</text>
</comment>
<dbReference type="EMBL" id="FTMN01000004">
    <property type="protein sequence ID" value="SIQ39347.1"/>
    <property type="molecule type" value="Genomic_DNA"/>
</dbReference>
<name>A0A1N6SEC2_9GAMM</name>
<protein>
    <submittedName>
        <fullName evidence="3">Short-chain dehydrogenase</fullName>
    </submittedName>
</protein>
<keyword evidence="4" id="KW-1185">Reference proteome</keyword>
<dbReference type="PROSITE" id="PS51257">
    <property type="entry name" value="PROKAR_LIPOPROTEIN"/>
    <property type="match status" value="1"/>
</dbReference>